<comment type="caution">
    <text evidence="2">The sequence shown here is derived from an EMBL/GenBank/DDBJ whole genome shotgun (WGS) entry which is preliminary data.</text>
</comment>
<dbReference type="Proteomes" id="UP000256514">
    <property type="component" value="Unassembled WGS sequence"/>
</dbReference>
<evidence type="ECO:0000256" key="1">
    <source>
        <dbReference type="SAM" id="SignalP"/>
    </source>
</evidence>
<gene>
    <name evidence="2" type="ORF">CQA54_00395</name>
</gene>
<keyword evidence="1" id="KW-0732">Signal</keyword>
<protein>
    <submittedName>
        <fullName evidence="2">Uncharacterized protein</fullName>
    </submittedName>
</protein>
<sequence>MRSIARLLAILYVYVSSVALANTLEYTTLSPSLEELTQFSELASYDLLHSEFVTKGGDKKILAISDFYNLADFTLDSTLLARVFLQHIKDSKAFTLTNAIAGNASNTDPMLDTIRARRNTLEFGDVIPKGALLAPKYSLSGRISSDVKELGSKTIIQYNIILSITNLESGILEWDYVDSIKKTYEGKIPESFFTQTRYGLICSGSLNADMPQKEACELAITEIWEGSFQNIAANKQSYIVKYAKKACDLDSAFGCRALGASYRYGVGGKAGLYQSHAVL</sequence>
<organism evidence="2 3">
    <name type="scientific">Helicobacter equorum</name>
    <dbReference type="NCBI Taxonomy" id="361872"/>
    <lineage>
        <taxon>Bacteria</taxon>
        <taxon>Pseudomonadati</taxon>
        <taxon>Campylobacterota</taxon>
        <taxon>Epsilonproteobacteria</taxon>
        <taxon>Campylobacterales</taxon>
        <taxon>Helicobacteraceae</taxon>
        <taxon>Helicobacter</taxon>
    </lineage>
</organism>
<accession>A0A3D8IUK0</accession>
<dbReference type="EMBL" id="NXLT01000001">
    <property type="protein sequence ID" value="RDU68314.1"/>
    <property type="molecule type" value="Genomic_DNA"/>
</dbReference>
<proteinExistence type="predicted"/>
<feature type="signal peptide" evidence="1">
    <location>
        <begin position="1"/>
        <end position="21"/>
    </location>
</feature>
<evidence type="ECO:0000313" key="2">
    <source>
        <dbReference type="EMBL" id="RDU68314.1"/>
    </source>
</evidence>
<dbReference type="OrthoDB" id="5315903at2"/>
<feature type="chain" id="PRO_5017677572" evidence="1">
    <location>
        <begin position="22"/>
        <end position="279"/>
    </location>
</feature>
<dbReference type="AlphaFoldDB" id="A0A3D8IUK0"/>
<name>A0A3D8IUK0_9HELI</name>
<reference evidence="2 3" key="1">
    <citation type="submission" date="2018-04" db="EMBL/GenBank/DDBJ databases">
        <title>Novel Campyloabacter and Helicobacter Species and Strains.</title>
        <authorList>
            <person name="Mannion A.J."/>
            <person name="Shen Z."/>
            <person name="Fox J.G."/>
        </authorList>
    </citation>
    <scope>NUCLEOTIDE SEQUENCE [LARGE SCALE GENOMIC DNA]</scope>
    <source>
        <strain evidence="2 3">MIT 12-6600</strain>
    </source>
</reference>
<dbReference type="Gene3D" id="3.40.50.10610">
    <property type="entry name" value="ABC-type transport auxiliary lipoprotein component"/>
    <property type="match status" value="1"/>
</dbReference>
<keyword evidence="3" id="KW-1185">Reference proteome</keyword>
<dbReference type="RefSeq" id="WP_115570274.1">
    <property type="nucleotide sequence ID" value="NZ_NXLT01000001.1"/>
</dbReference>
<dbReference type="InterPro" id="IPR014094">
    <property type="entry name" value="LpoB"/>
</dbReference>
<dbReference type="Pfam" id="PF13036">
    <property type="entry name" value="LpoB"/>
    <property type="match status" value="1"/>
</dbReference>
<evidence type="ECO:0000313" key="3">
    <source>
        <dbReference type="Proteomes" id="UP000256514"/>
    </source>
</evidence>